<evidence type="ECO:0000256" key="2">
    <source>
        <dbReference type="ARBA" id="ARBA00022490"/>
    </source>
</evidence>
<evidence type="ECO:0000313" key="7">
    <source>
        <dbReference type="Proteomes" id="UP001338582"/>
    </source>
</evidence>
<evidence type="ECO:0000256" key="4">
    <source>
        <dbReference type="ARBA" id="ARBA00034706"/>
    </source>
</evidence>
<gene>
    <name evidence="6" type="ORF">PUMCH_004609</name>
</gene>
<reference evidence="6 7" key="1">
    <citation type="submission" date="2023-10" db="EMBL/GenBank/DDBJ databases">
        <title>Draft Genome Sequence of Candida saopaulonensis from a very Premature Infant with Sepsis.</title>
        <authorList>
            <person name="Ning Y."/>
            <person name="Dai R."/>
            <person name="Xiao M."/>
            <person name="Xu Y."/>
            <person name="Yan Q."/>
            <person name="Zhang L."/>
        </authorList>
    </citation>
    <scope>NUCLEOTIDE SEQUENCE [LARGE SCALE GENOMIC DNA]</scope>
    <source>
        <strain evidence="6 7">19XY460</strain>
    </source>
</reference>
<protein>
    <recommendedName>
        <fullName evidence="5">Dynactin subunit 5</fullName>
    </recommendedName>
</protein>
<keyword evidence="3" id="KW-0206">Cytoskeleton</keyword>
<name>A0AAX4HG53_9ASCO</name>
<dbReference type="Proteomes" id="UP001338582">
    <property type="component" value="Chromosome 6"/>
</dbReference>
<dbReference type="PANTHER" id="PTHR46126">
    <property type="entry name" value="DYNACTIN SUBUNIT 5"/>
    <property type="match status" value="1"/>
</dbReference>
<proteinExistence type="inferred from homology"/>
<dbReference type="PANTHER" id="PTHR46126:SF1">
    <property type="entry name" value="DYNACTIN SUBUNIT 5"/>
    <property type="match status" value="1"/>
</dbReference>
<evidence type="ECO:0000256" key="1">
    <source>
        <dbReference type="ARBA" id="ARBA00004245"/>
    </source>
</evidence>
<sequence>MAGIWSNLCSVKSNSIADAVFFLMSEWIETKGGTRISRLAIIDGASSITISDACTVSAGCKLVGRESAARGTKPVIALGKYVFLAANCTLDPSKSSGAAGDLGECTIGNYTTIGENSVVKLSFIGNRVRVGSNCHLGELCVINDCCIIEDGAVVPKRSVIAPFSRVRGVPGQDYVVEELSAAYRRVLELNSHLCKNLE</sequence>
<organism evidence="6 7">
    <name type="scientific">Australozyma saopauloensis</name>
    <dbReference type="NCBI Taxonomy" id="291208"/>
    <lineage>
        <taxon>Eukaryota</taxon>
        <taxon>Fungi</taxon>
        <taxon>Dikarya</taxon>
        <taxon>Ascomycota</taxon>
        <taxon>Saccharomycotina</taxon>
        <taxon>Pichiomycetes</taxon>
        <taxon>Metschnikowiaceae</taxon>
        <taxon>Australozyma</taxon>
    </lineage>
</organism>
<evidence type="ECO:0000256" key="3">
    <source>
        <dbReference type="ARBA" id="ARBA00023212"/>
    </source>
</evidence>
<comment type="subcellular location">
    <subcellularLocation>
        <location evidence="1">Cytoplasm</location>
        <location evidence="1">Cytoskeleton</location>
    </subcellularLocation>
</comment>
<dbReference type="InterPro" id="IPR011004">
    <property type="entry name" value="Trimer_LpxA-like_sf"/>
</dbReference>
<evidence type="ECO:0000256" key="5">
    <source>
        <dbReference type="ARBA" id="ARBA00034865"/>
    </source>
</evidence>
<comment type="similarity">
    <text evidence="4">Belongs to the dynactin subunits 5/6 family. Dynactin subunit 5 subfamily.</text>
</comment>
<evidence type="ECO:0000313" key="6">
    <source>
        <dbReference type="EMBL" id="WPK27232.1"/>
    </source>
</evidence>
<dbReference type="AlphaFoldDB" id="A0AAX4HG53"/>
<accession>A0AAX4HG53</accession>
<keyword evidence="7" id="KW-1185">Reference proteome</keyword>
<dbReference type="SUPFAM" id="SSF51161">
    <property type="entry name" value="Trimeric LpxA-like enzymes"/>
    <property type="match status" value="1"/>
</dbReference>
<dbReference type="InterPro" id="IPR047125">
    <property type="entry name" value="DCTN5"/>
</dbReference>
<dbReference type="Pfam" id="PF21711">
    <property type="entry name" value="DCTN5"/>
    <property type="match status" value="1"/>
</dbReference>
<dbReference type="GeneID" id="88175669"/>
<keyword evidence="2" id="KW-0963">Cytoplasm</keyword>
<dbReference type="Gene3D" id="2.160.10.10">
    <property type="entry name" value="Hexapeptide repeat proteins"/>
    <property type="match status" value="1"/>
</dbReference>
<dbReference type="RefSeq" id="XP_062879610.1">
    <property type="nucleotide sequence ID" value="XM_063023540.1"/>
</dbReference>
<dbReference type="GO" id="GO:0005869">
    <property type="term" value="C:dynactin complex"/>
    <property type="evidence" value="ECO:0007669"/>
    <property type="project" value="TreeGrafter"/>
</dbReference>
<dbReference type="KEGG" id="asau:88175669"/>
<dbReference type="EMBL" id="CP138899">
    <property type="protein sequence ID" value="WPK27232.1"/>
    <property type="molecule type" value="Genomic_DNA"/>
</dbReference>